<dbReference type="STRING" id="551987.SAMN05192549_105335"/>
<dbReference type="Pfam" id="PF07730">
    <property type="entry name" value="HisKA_3"/>
    <property type="match status" value="1"/>
</dbReference>
<keyword evidence="7" id="KW-1185">Reference proteome</keyword>
<accession>A0A1M7PRM9</accession>
<reference evidence="7" key="1">
    <citation type="submission" date="2016-11" db="EMBL/GenBank/DDBJ databases">
        <authorList>
            <person name="Varghese N."/>
            <person name="Submissions S."/>
        </authorList>
    </citation>
    <scope>NUCLEOTIDE SEQUENCE [LARGE SCALE GENOMIC DNA]</scope>
    <source>
        <strain evidence="7">Sac-22</strain>
    </source>
</reference>
<protein>
    <submittedName>
        <fullName evidence="6">Histidine kinase</fullName>
    </submittedName>
</protein>
<dbReference type="GO" id="GO:0016020">
    <property type="term" value="C:membrane"/>
    <property type="evidence" value="ECO:0007669"/>
    <property type="project" value="InterPro"/>
</dbReference>
<dbReference type="GO" id="GO:0046983">
    <property type="term" value="F:protein dimerization activity"/>
    <property type="evidence" value="ECO:0007669"/>
    <property type="project" value="InterPro"/>
</dbReference>
<dbReference type="CDD" id="cd16917">
    <property type="entry name" value="HATPase_UhpB-NarQ-NarX-like"/>
    <property type="match status" value="1"/>
</dbReference>
<dbReference type="OrthoDB" id="8781755at2"/>
<keyword evidence="3" id="KW-0902">Two-component regulatory system</keyword>
<evidence type="ECO:0000256" key="4">
    <source>
        <dbReference type="SAM" id="Phobius"/>
    </source>
</evidence>
<evidence type="ECO:0000313" key="6">
    <source>
        <dbReference type="EMBL" id="SHN20103.1"/>
    </source>
</evidence>
<keyword evidence="4" id="KW-0472">Membrane</keyword>
<dbReference type="InterPro" id="IPR003594">
    <property type="entry name" value="HATPase_dom"/>
</dbReference>
<dbReference type="PANTHER" id="PTHR24421:SF62">
    <property type="entry name" value="SENSORY TRANSDUCTION HISTIDINE KINASE"/>
    <property type="match status" value="1"/>
</dbReference>
<dbReference type="GO" id="GO:0000155">
    <property type="term" value="F:phosphorelay sensor kinase activity"/>
    <property type="evidence" value="ECO:0007669"/>
    <property type="project" value="InterPro"/>
</dbReference>
<gene>
    <name evidence="6" type="ORF">SAMN05192549_105335</name>
</gene>
<dbReference type="Gene3D" id="3.30.565.10">
    <property type="entry name" value="Histidine kinase-like ATPase, C-terminal domain"/>
    <property type="match status" value="1"/>
</dbReference>
<dbReference type="InterPro" id="IPR050482">
    <property type="entry name" value="Sensor_HK_TwoCompSys"/>
</dbReference>
<evidence type="ECO:0000256" key="3">
    <source>
        <dbReference type="ARBA" id="ARBA00023012"/>
    </source>
</evidence>
<dbReference type="PANTHER" id="PTHR24421">
    <property type="entry name" value="NITRATE/NITRITE SENSOR PROTEIN NARX-RELATED"/>
    <property type="match status" value="1"/>
</dbReference>
<keyword evidence="4" id="KW-1133">Transmembrane helix</keyword>
<dbReference type="Gene3D" id="1.20.5.1930">
    <property type="match status" value="1"/>
</dbReference>
<name>A0A1M7PRM9_9BURK</name>
<dbReference type="Proteomes" id="UP000184339">
    <property type="component" value="Unassembled WGS sequence"/>
</dbReference>
<keyword evidence="2 6" id="KW-0418">Kinase</keyword>
<evidence type="ECO:0000256" key="2">
    <source>
        <dbReference type="ARBA" id="ARBA00022777"/>
    </source>
</evidence>
<keyword evidence="1" id="KW-0808">Transferase</keyword>
<dbReference type="SUPFAM" id="SSF55874">
    <property type="entry name" value="ATPase domain of HSP90 chaperone/DNA topoisomerase II/histidine kinase"/>
    <property type="match status" value="1"/>
</dbReference>
<dbReference type="SMART" id="SM00387">
    <property type="entry name" value="HATPase_c"/>
    <property type="match status" value="1"/>
</dbReference>
<dbReference type="AlphaFoldDB" id="A0A1M7PRM9"/>
<keyword evidence="4" id="KW-0812">Transmembrane</keyword>
<feature type="domain" description="Histidine kinase/HSP90-like ATPase" evidence="5">
    <location>
        <begin position="178"/>
        <end position="266"/>
    </location>
</feature>
<proteinExistence type="predicted"/>
<dbReference type="EMBL" id="FRCX01000005">
    <property type="protein sequence ID" value="SHN20103.1"/>
    <property type="molecule type" value="Genomic_DNA"/>
</dbReference>
<sequence>MHSPVSQMGKTGYWWQGVSSVFPLLEHSLPSFSQTPLFLMLGLLLVCLAFLAALVFCLRRLRRGYEARLRLLAERERIATGLHDTLLQSMQGLILRFQGVSDKLAADSPQRAAIERILDQADDVLAEGRHQILALRMPVVYGDNLSQAMAAMGKSLQDSFGIPFRMVVSGCPVTIDGDRGEDIYCIVREVLYNAFQYAQSSDVELELTYGREFFMLHVRDNGKGMAQPPSGLSALQQRAAQLGGSIEVLSLPDQGTEVILKVPGEVCYQTPRRRGWRHWLKAWLGRTETQG</sequence>
<dbReference type="InterPro" id="IPR036890">
    <property type="entry name" value="HATPase_C_sf"/>
</dbReference>
<dbReference type="InterPro" id="IPR011712">
    <property type="entry name" value="Sig_transdc_His_kin_sub3_dim/P"/>
</dbReference>
<organism evidence="6 7">
    <name type="scientific">Duganella sacchari</name>
    <dbReference type="NCBI Taxonomy" id="551987"/>
    <lineage>
        <taxon>Bacteria</taxon>
        <taxon>Pseudomonadati</taxon>
        <taxon>Pseudomonadota</taxon>
        <taxon>Betaproteobacteria</taxon>
        <taxon>Burkholderiales</taxon>
        <taxon>Oxalobacteraceae</taxon>
        <taxon>Telluria group</taxon>
        <taxon>Duganella</taxon>
    </lineage>
</organism>
<evidence type="ECO:0000259" key="5">
    <source>
        <dbReference type="SMART" id="SM00387"/>
    </source>
</evidence>
<evidence type="ECO:0000256" key="1">
    <source>
        <dbReference type="ARBA" id="ARBA00022679"/>
    </source>
</evidence>
<dbReference type="Pfam" id="PF02518">
    <property type="entry name" value="HATPase_c"/>
    <property type="match status" value="1"/>
</dbReference>
<feature type="transmembrane region" description="Helical" evidence="4">
    <location>
        <begin position="37"/>
        <end position="58"/>
    </location>
</feature>
<evidence type="ECO:0000313" key="7">
    <source>
        <dbReference type="Proteomes" id="UP000184339"/>
    </source>
</evidence>